<gene>
    <name evidence="1" type="ORF">FH972_015111</name>
</gene>
<name>A0A5N6RCT6_9ROSI</name>
<reference evidence="1 2" key="1">
    <citation type="submission" date="2019-06" db="EMBL/GenBank/DDBJ databases">
        <title>A chromosomal-level reference genome of Carpinus fangiana (Coryloideae, Betulaceae).</title>
        <authorList>
            <person name="Yang X."/>
            <person name="Wang Z."/>
            <person name="Zhang L."/>
            <person name="Hao G."/>
            <person name="Liu J."/>
            <person name="Yang Y."/>
        </authorList>
    </citation>
    <scope>NUCLEOTIDE SEQUENCE [LARGE SCALE GENOMIC DNA]</scope>
    <source>
        <strain evidence="1">Cfa_2016G</strain>
        <tissue evidence="1">Leaf</tissue>
    </source>
</reference>
<evidence type="ECO:0000313" key="2">
    <source>
        <dbReference type="Proteomes" id="UP000327013"/>
    </source>
</evidence>
<dbReference type="Proteomes" id="UP000327013">
    <property type="component" value="Chromosome 6"/>
</dbReference>
<dbReference type="AlphaFoldDB" id="A0A5N6RCT6"/>
<sequence>MATKRASDGQVSIFASRREFFLEMRPTKLSERVHGLGLFHGLASPNLGLGVRCGLGRDFQGLALGWEEVGCAYNSSFKGWPLVGPRLGSLGVVPLSRTRPSARCAEKWLWIPVGQDRVLGALKSGFGAQSVHAEYWGIPPLARQWHSSRSGGSFGVAWARLLSYATTALCPIRTGEGGAPLILKGRGASPLLALGTGPLLNMGRGRALCLTWVVLLDLCPAWVEVGAICLPWAEVPVLCLTWVKVGALLPVKSRGIGPAEWQGYLAVGVVQACTLGASSLNTTCRHGSLACSLLQHLGFQRTKTRVECFIIVHVLVDYGFHVFPDFWPHLDYPIRHIRNHANWDVSQFAEFDVFLLHSWISPPECSWDSCLLGAVLLVLRPLNQAILSVKKKKNSIQLMEKPQSRIFEKEDLDADIFRSSFT</sequence>
<evidence type="ECO:0000313" key="1">
    <source>
        <dbReference type="EMBL" id="KAE8076464.1"/>
    </source>
</evidence>
<accession>A0A5N6RCT6</accession>
<organism evidence="1 2">
    <name type="scientific">Carpinus fangiana</name>
    <dbReference type="NCBI Taxonomy" id="176857"/>
    <lineage>
        <taxon>Eukaryota</taxon>
        <taxon>Viridiplantae</taxon>
        <taxon>Streptophyta</taxon>
        <taxon>Embryophyta</taxon>
        <taxon>Tracheophyta</taxon>
        <taxon>Spermatophyta</taxon>
        <taxon>Magnoliopsida</taxon>
        <taxon>eudicotyledons</taxon>
        <taxon>Gunneridae</taxon>
        <taxon>Pentapetalae</taxon>
        <taxon>rosids</taxon>
        <taxon>fabids</taxon>
        <taxon>Fagales</taxon>
        <taxon>Betulaceae</taxon>
        <taxon>Carpinus</taxon>
    </lineage>
</organism>
<protein>
    <submittedName>
        <fullName evidence="1">Uncharacterized protein</fullName>
    </submittedName>
</protein>
<proteinExistence type="predicted"/>
<dbReference type="EMBL" id="CM017326">
    <property type="protein sequence ID" value="KAE8076464.1"/>
    <property type="molecule type" value="Genomic_DNA"/>
</dbReference>
<keyword evidence="2" id="KW-1185">Reference proteome</keyword>